<evidence type="ECO:0000313" key="2">
    <source>
        <dbReference type="Proteomes" id="UP000235533"/>
    </source>
</evidence>
<evidence type="ECO:0000313" key="1">
    <source>
        <dbReference type="EMBL" id="PMM40569.1"/>
    </source>
</evidence>
<dbReference type="Proteomes" id="UP000235533">
    <property type="component" value="Unassembled WGS sequence"/>
</dbReference>
<name>A0A2N7JJB4_VIBSP</name>
<gene>
    <name evidence="1" type="ORF">BCT54_12240</name>
</gene>
<organism evidence="1 2">
    <name type="scientific">Vibrio splendidus</name>
    <dbReference type="NCBI Taxonomy" id="29497"/>
    <lineage>
        <taxon>Bacteria</taxon>
        <taxon>Pseudomonadati</taxon>
        <taxon>Pseudomonadota</taxon>
        <taxon>Gammaproteobacteria</taxon>
        <taxon>Vibrionales</taxon>
        <taxon>Vibrionaceae</taxon>
        <taxon>Vibrio</taxon>
    </lineage>
</organism>
<dbReference type="EMBL" id="MCZF01000300">
    <property type="protein sequence ID" value="PMM40569.1"/>
    <property type="molecule type" value="Genomic_DNA"/>
</dbReference>
<proteinExistence type="predicted"/>
<dbReference type="AlphaFoldDB" id="A0A2N7JJB4"/>
<protein>
    <submittedName>
        <fullName evidence="1">Uncharacterized protein</fullName>
    </submittedName>
</protein>
<reference evidence="2" key="1">
    <citation type="submission" date="2016-07" db="EMBL/GenBank/DDBJ databases">
        <title>Nontailed viruses are major unrecognized killers of bacteria in the ocean.</title>
        <authorList>
            <person name="Kauffman K."/>
            <person name="Hussain F."/>
            <person name="Yang J."/>
            <person name="Arevalo P."/>
            <person name="Brown J."/>
            <person name="Cutler M."/>
            <person name="Kelly L."/>
            <person name="Polz M.F."/>
        </authorList>
    </citation>
    <scope>NUCLEOTIDE SEQUENCE [LARGE SCALE GENOMIC DNA]</scope>
    <source>
        <strain evidence="2">10N.261.48.B5</strain>
    </source>
</reference>
<dbReference type="RefSeq" id="WP_102554010.1">
    <property type="nucleotide sequence ID" value="NZ_MCZF01000300.1"/>
</dbReference>
<accession>A0A2N7JJB4</accession>
<sequence length="86" mass="9710">MRPPQHAFAEPKAKQRTLRDRDVYDVVAHVHAITARPELSPLILAVAEQCLIESIRPEQALMSLIQASNASLHNPRFVFPKKEDNS</sequence>
<comment type="caution">
    <text evidence="1">The sequence shown here is derived from an EMBL/GenBank/DDBJ whole genome shotgun (WGS) entry which is preliminary data.</text>
</comment>